<feature type="chain" id="PRO_5003313083" evidence="1">
    <location>
        <begin position="18"/>
        <end position="153"/>
    </location>
</feature>
<accession>F4PEU6</accession>
<dbReference type="InParanoid" id="F4PEU6"/>
<keyword evidence="1" id="KW-0732">Signal</keyword>
<evidence type="ECO:0000256" key="1">
    <source>
        <dbReference type="SAM" id="SignalP"/>
    </source>
</evidence>
<protein>
    <submittedName>
        <fullName evidence="2">Uncharacterized protein</fullName>
    </submittedName>
</protein>
<dbReference type="EMBL" id="GL882899">
    <property type="protein sequence ID" value="EGF76240.1"/>
    <property type="molecule type" value="Genomic_DNA"/>
</dbReference>
<organism evidence="2 3">
    <name type="scientific">Batrachochytrium dendrobatidis (strain JAM81 / FGSC 10211)</name>
    <name type="common">Frog chytrid fungus</name>
    <dbReference type="NCBI Taxonomy" id="684364"/>
    <lineage>
        <taxon>Eukaryota</taxon>
        <taxon>Fungi</taxon>
        <taxon>Fungi incertae sedis</taxon>
        <taxon>Chytridiomycota</taxon>
        <taxon>Chytridiomycota incertae sedis</taxon>
        <taxon>Chytridiomycetes</taxon>
        <taxon>Rhizophydiales</taxon>
        <taxon>Rhizophydiales incertae sedis</taxon>
        <taxon>Batrachochytrium</taxon>
    </lineage>
</organism>
<dbReference type="HOGENOM" id="CLU_1712922_0_0_1"/>
<keyword evidence="3" id="KW-1185">Reference proteome</keyword>
<dbReference type="RefSeq" id="XP_006683130.1">
    <property type="nucleotide sequence ID" value="XM_006683067.1"/>
</dbReference>
<reference evidence="2 3" key="1">
    <citation type="submission" date="2009-12" db="EMBL/GenBank/DDBJ databases">
        <title>The draft genome of Batrachochytrium dendrobatidis.</title>
        <authorList>
            <consortium name="US DOE Joint Genome Institute (JGI-PGF)"/>
            <person name="Kuo A."/>
            <person name="Salamov A."/>
            <person name="Schmutz J."/>
            <person name="Lucas S."/>
            <person name="Pitluck S."/>
            <person name="Rosenblum E."/>
            <person name="Stajich J."/>
            <person name="Eisen M."/>
            <person name="Grigoriev I.V."/>
        </authorList>
    </citation>
    <scope>NUCLEOTIDE SEQUENCE [LARGE SCALE GENOMIC DNA]</scope>
    <source>
        <strain evidence="3">JAM81 / FGSC 10211</strain>
    </source>
</reference>
<dbReference type="GeneID" id="18244807"/>
<name>F4PEU6_BATDJ</name>
<feature type="signal peptide" evidence="1">
    <location>
        <begin position="1"/>
        <end position="17"/>
    </location>
</feature>
<gene>
    <name evidence="2" type="ORF">BATDEDRAFT_92902</name>
</gene>
<dbReference type="Proteomes" id="UP000007241">
    <property type="component" value="Unassembled WGS sequence"/>
</dbReference>
<proteinExistence type="predicted"/>
<evidence type="ECO:0000313" key="2">
    <source>
        <dbReference type="EMBL" id="EGF76240.1"/>
    </source>
</evidence>
<dbReference type="AlphaFoldDB" id="F4PEU6"/>
<sequence>MLIILECVILALQAVAAVRLALESPIGTTSPSNNRLSKRSPVELGGDIKKCYTIKSNVDGVNVNHHFWVAERMIQHYAQAWRLLSVYWKKLSVQRRKLFVQKRKLYVQRIQIQMVYSMMVADLDFAADHHDSDQNYYRILMIVLDHIILQGIP</sequence>
<evidence type="ECO:0000313" key="3">
    <source>
        <dbReference type="Proteomes" id="UP000007241"/>
    </source>
</evidence>